<evidence type="ECO:0000313" key="2">
    <source>
        <dbReference type="Proteomes" id="UP001567538"/>
    </source>
</evidence>
<accession>A0ABD1HXB8</accession>
<gene>
    <name evidence="1" type="ORF">AAHA92_10464</name>
</gene>
<evidence type="ECO:0008006" key="3">
    <source>
        <dbReference type="Google" id="ProtNLM"/>
    </source>
</evidence>
<dbReference type="Proteomes" id="UP001567538">
    <property type="component" value="Unassembled WGS sequence"/>
</dbReference>
<protein>
    <recommendedName>
        <fullName evidence="3">Myb-like domain-containing protein</fullName>
    </recommendedName>
</protein>
<dbReference type="EMBL" id="JBEAFC010000004">
    <property type="protein sequence ID" value="KAL1560223.1"/>
    <property type="molecule type" value="Genomic_DNA"/>
</dbReference>
<sequence>MEEERAAGPSVPEEGASEGGDSYGIGSLFIFHAFFWISFSILTPKAEISVKKRFPATLCPLMHMLISSDKRLMHLLPPSVLELPRIRRTLHRLGFTQMSETFRSHNGQQIPYVSKDVSNIHGRKHPKADRTRRAWSEKEEKFLLGILKELIDVDDDQWSQIVKADGSARSLRTKSWPYYESWKIIFGKDRASGITTEDILDAYDNLDPIEKVATNGVGVDYNFGLDDLVDTDAGLDRVSPAVMTDSGFSCARETPPMETTSKKRKHRDALEGLVDACICLSRLGEVLCPLMENMCVVDDNETSVAFAY</sequence>
<comment type="caution">
    <text evidence="1">The sequence shown here is derived from an EMBL/GenBank/DDBJ whole genome shotgun (WGS) entry which is preliminary data.</text>
</comment>
<reference evidence="1 2" key="1">
    <citation type="submission" date="2024-06" db="EMBL/GenBank/DDBJ databases">
        <title>A chromosome level genome sequence of Diviner's sage (Salvia divinorum).</title>
        <authorList>
            <person name="Ford S.A."/>
            <person name="Ro D.-K."/>
            <person name="Ness R.W."/>
            <person name="Phillips M.A."/>
        </authorList>
    </citation>
    <scope>NUCLEOTIDE SEQUENCE [LARGE SCALE GENOMIC DNA]</scope>
    <source>
        <strain evidence="1">SAF-2024a</strain>
        <tissue evidence="1">Leaf</tissue>
    </source>
</reference>
<evidence type="ECO:0000313" key="1">
    <source>
        <dbReference type="EMBL" id="KAL1560223.1"/>
    </source>
</evidence>
<proteinExistence type="predicted"/>
<name>A0ABD1HXB8_SALDI</name>
<dbReference type="AlphaFoldDB" id="A0ABD1HXB8"/>
<keyword evidence="2" id="KW-1185">Reference proteome</keyword>
<organism evidence="1 2">
    <name type="scientific">Salvia divinorum</name>
    <name type="common">Maria pastora</name>
    <name type="synonym">Diviner's sage</name>
    <dbReference type="NCBI Taxonomy" id="28513"/>
    <lineage>
        <taxon>Eukaryota</taxon>
        <taxon>Viridiplantae</taxon>
        <taxon>Streptophyta</taxon>
        <taxon>Embryophyta</taxon>
        <taxon>Tracheophyta</taxon>
        <taxon>Spermatophyta</taxon>
        <taxon>Magnoliopsida</taxon>
        <taxon>eudicotyledons</taxon>
        <taxon>Gunneridae</taxon>
        <taxon>Pentapetalae</taxon>
        <taxon>asterids</taxon>
        <taxon>lamiids</taxon>
        <taxon>Lamiales</taxon>
        <taxon>Lamiaceae</taxon>
        <taxon>Nepetoideae</taxon>
        <taxon>Mentheae</taxon>
        <taxon>Salviinae</taxon>
        <taxon>Salvia</taxon>
        <taxon>Salvia subgen. Calosphace</taxon>
    </lineage>
</organism>